<proteinExistence type="predicted"/>
<protein>
    <submittedName>
        <fullName evidence="2">Uncharacterized protein</fullName>
    </submittedName>
</protein>
<dbReference type="AlphaFoldDB" id="A0A556C585"/>
<dbReference type="RefSeq" id="WP_143924181.1">
    <property type="nucleotide sequence ID" value="NZ_VLTK01000015.1"/>
</dbReference>
<comment type="caution">
    <text evidence="2">The sequence shown here is derived from an EMBL/GenBank/DDBJ whole genome shotgun (WGS) entry which is preliminary data.</text>
</comment>
<gene>
    <name evidence="2" type="ORF">FO013_19270</name>
</gene>
<dbReference type="EMBL" id="VLTK01000015">
    <property type="protein sequence ID" value="TSI12617.1"/>
    <property type="molecule type" value="Genomic_DNA"/>
</dbReference>
<feature type="transmembrane region" description="Helical" evidence="1">
    <location>
        <begin position="7"/>
        <end position="25"/>
    </location>
</feature>
<keyword evidence="3" id="KW-1185">Reference proteome</keyword>
<sequence>MKRNWKFWICIGSAIALIALVVIVFMADDSVSVRVGAWAQFVATLGTVFAAALAFRTADANRLQAKDANQAMAVATRPQLSLNVTPKIDGPPLGDKEFDLRLTIINQSQFDVKDGRVEWELKNGVKGEHKFGPIFAAANPESGLVSEHVSYAGDRKSHEYVGLGSQENFTPGTMRVTLYYTSIFSNGEWMEIHYWKTSDINKDSATPHWRMSHTYEPPLWIPASA</sequence>
<reference evidence="2 3" key="1">
    <citation type="submission" date="2019-07" db="EMBL/GenBank/DDBJ databases">
        <title>Draft genome sequence of Brevibacterium aurantiacum XU54 isolated from Xinjiang China.</title>
        <authorList>
            <person name="Xu X."/>
        </authorList>
    </citation>
    <scope>NUCLEOTIDE SEQUENCE [LARGE SCALE GENOMIC DNA]</scope>
    <source>
        <strain evidence="2 3">XU54</strain>
    </source>
</reference>
<keyword evidence="1" id="KW-0472">Membrane</keyword>
<feature type="transmembrane region" description="Helical" evidence="1">
    <location>
        <begin position="37"/>
        <end position="55"/>
    </location>
</feature>
<dbReference type="OrthoDB" id="4808483at2"/>
<keyword evidence="1" id="KW-0812">Transmembrane</keyword>
<name>A0A556C585_BREAU</name>
<evidence type="ECO:0000256" key="1">
    <source>
        <dbReference type="SAM" id="Phobius"/>
    </source>
</evidence>
<organism evidence="2 3">
    <name type="scientific">Brevibacterium aurantiacum</name>
    <dbReference type="NCBI Taxonomy" id="273384"/>
    <lineage>
        <taxon>Bacteria</taxon>
        <taxon>Bacillati</taxon>
        <taxon>Actinomycetota</taxon>
        <taxon>Actinomycetes</taxon>
        <taxon>Micrococcales</taxon>
        <taxon>Brevibacteriaceae</taxon>
        <taxon>Brevibacterium</taxon>
    </lineage>
</organism>
<evidence type="ECO:0000313" key="3">
    <source>
        <dbReference type="Proteomes" id="UP000316406"/>
    </source>
</evidence>
<dbReference type="Proteomes" id="UP000316406">
    <property type="component" value="Unassembled WGS sequence"/>
</dbReference>
<accession>A0A556C585</accession>
<evidence type="ECO:0000313" key="2">
    <source>
        <dbReference type="EMBL" id="TSI12617.1"/>
    </source>
</evidence>
<keyword evidence="1" id="KW-1133">Transmembrane helix</keyword>